<accession>A0A8C6PUV9</accession>
<dbReference type="AlphaFoldDB" id="A0A8C6PUV9"/>
<keyword evidence="1" id="KW-0812">Transmembrane</keyword>
<keyword evidence="1" id="KW-0472">Membrane</keyword>
<reference evidence="2" key="1">
    <citation type="submission" date="2014-08" db="EMBL/GenBank/DDBJ databases">
        <authorList>
            <person name="Senf B."/>
            <person name="Petzold A."/>
            <person name="Downie B.R."/>
            <person name="Koch P."/>
            <person name="Platzer M."/>
        </authorList>
    </citation>
    <scope>NUCLEOTIDE SEQUENCE [LARGE SCALE GENOMIC DNA]</scope>
    <source>
        <strain evidence="2">GRZ</strain>
    </source>
</reference>
<feature type="transmembrane region" description="Helical" evidence="1">
    <location>
        <begin position="25"/>
        <end position="42"/>
    </location>
</feature>
<proteinExistence type="predicted"/>
<organism evidence="2 3">
    <name type="scientific">Nothobranchius furzeri</name>
    <name type="common">Turquoise killifish</name>
    <dbReference type="NCBI Taxonomy" id="105023"/>
    <lineage>
        <taxon>Eukaryota</taxon>
        <taxon>Metazoa</taxon>
        <taxon>Chordata</taxon>
        <taxon>Craniata</taxon>
        <taxon>Vertebrata</taxon>
        <taxon>Euteleostomi</taxon>
        <taxon>Actinopterygii</taxon>
        <taxon>Neopterygii</taxon>
        <taxon>Teleostei</taxon>
        <taxon>Neoteleostei</taxon>
        <taxon>Acanthomorphata</taxon>
        <taxon>Ovalentaria</taxon>
        <taxon>Atherinomorphae</taxon>
        <taxon>Cyprinodontiformes</taxon>
        <taxon>Nothobranchiidae</taxon>
        <taxon>Nothobranchius</taxon>
    </lineage>
</organism>
<dbReference type="Proteomes" id="UP000694548">
    <property type="component" value="Chromosome sgr14"/>
</dbReference>
<sequence length="70" mass="7880">PSYQILTPTEHLCQCTLSQIQHPPVSAMMITACILIPGSWLLPQRGWRRCYSLLNRGSRYPLLPVGTESV</sequence>
<reference evidence="2" key="2">
    <citation type="submission" date="2025-08" db="UniProtKB">
        <authorList>
            <consortium name="Ensembl"/>
        </authorList>
    </citation>
    <scope>IDENTIFICATION</scope>
</reference>
<keyword evidence="3" id="KW-1185">Reference proteome</keyword>
<keyword evidence="1" id="KW-1133">Transmembrane helix</keyword>
<name>A0A8C6PUV9_NOTFU</name>
<dbReference type="Ensembl" id="ENSNFUT00015050560.1">
    <property type="protein sequence ID" value="ENSNFUP00015048454.1"/>
    <property type="gene ID" value="ENSNFUG00015022821.1"/>
</dbReference>
<reference evidence="2" key="3">
    <citation type="submission" date="2025-09" db="UniProtKB">
        <authorList>
            <consortium name="Ensembl"/>
        </authorList>
    </citation>
    <scope>IDENTIFICATION</scope>
</reference>
<evidence type="ECO:0000313" key="2">
    <source>
        <dbReference type="Ensembl" id="ENSNFUP00015048454.1"/>
    </source>
</evidence>
<protein>
    <submittedName>
        <fullName evidence="2">Uncharacterized protein</fullName>
    </submittedName>
</protein>
<evidence type="ECO:0000256" key="1">
    <source>
        <dbReference type="SAM" id="Phobius"/>
    </source>
</evidence>
<evidence type="ECO:0000313" key="3">
    <source>
        <dbReference type="Proteomes" id="UP000694548"/>
    </source>
</evidence>